<dbReference type="Pfam" id="PF25794">
    <property type="entry name" value="SACS"/>
    <property type="match status" value="2"/>
</dbReference>
<feature type="region of interest" description="Disordered" evidence="2">
    <location>
        <begin position="2835"/>
        <end position="2864"/>
    </location>
</feature>
<dbReference type="OrthoDB" id="1262810at2759"/>
<dbReference type="PANTHER" id="PTHR15600:SF42">
    <property type="entry name" value="SACSIN"/>
    <property type="match status" value="1"/>
</dbReference>
<feature type="compositionally biased region" description="Acidic residues" evidence="2">
    <location>
        <begin position="11"/>
        <end position="24"/>
    </location>
</feature>
<keyword evidence="1" id="KW-0175">Coiled coil</keyword>
<evidence type="ECO:0000256" key="1">
    <source>
        <dbReference type="SAM" id="Coils"/>
    </source>
</evidence>
<dbReference type="PROSITE" id="PS50097">
    <property type="entry name" value="BTB"/>
    <property type="match status" value="1"/>
</dbReference>
<feature type="coiled-coil region" evidence="1">
    <location>
        <begin position="2888"/>
        <end position="2915"/>
    </location>
</feature>
<dbReference type="InterPro" id="IPR036890">
    <property type="entry name" value="HATPase_C_sf"/>
</dbReference>
<dbReference type="GO" id="GO:0030544">
    <property type="term" value="F:Hsp70 protein binding"/>
    <property type="evidence" value="ECO:0007669"/>
    <property type="project" value="TreeGrafter"/>
</dbReference>
<gene>
    <name evidence="4" type="ORF">EMPS_04209</name>
</gene>
<dbReference type="Proteomes" id="UP000827284">
    <property type="component" value="Unassembled WGS sequence"/>
</dbReference>
<name>A0A9P3H8U2_9FUNG</name>
<feature type="domain" description="BTB" evidence="3">
    <location>
        <begin position="2606"/>
        <end position="2695"/>
    </location>
</feature>
<proteinExistence type="predicted"/>
<dbReference type="InterPro" id="IPR052972">
    <property type="entry name" value="Sacsin_chaperone_reg"/>
</dbReference>
<dbReference type="NCBIfam" id="NF047352">
    <property type="entry name" value="P_loop_sacsin"/>
    <property type="match status" value="2"/>
</dbReference>
<dbReference type="SUPFAM" id="SSF55874">
    <property type="entry name" value="ATPase domain of HSP90 chaperone/DNA topoisomerase II/histidine kinase"/>
    <property type="match status" value="2"/>
</dbReference>
<protein>
    <submittedName>
        <fullName evidence="4">Sacsin</fullName>
    </submittedName>
</protein>
<feature type="region of interest" description="Disordered" evidence="2">
    <location>
        <begin position="1"/>
        <end position="24"/>
    </location>
</feature>
<comment type="caution">
    <text evidence="4">The sequence shown here is derived from an EMBL/GenBank/DDBJ whole genome shotgun (WGS) entry which is preliminary data.</text>
</comment>
<evidence type="ECO:0000256" key="2">
    <source>
        <dbReference type="SAM" id="MobiDB-lite"/>
    </source>
</evidence>
<reference evidence="4" key="2">
    <citation type="journal article" date="2022" name="Microbiol. Resour. Announc.">
        <title>Whole-Genome Sequence of Entomortierella parvispora E1425, a Mucoromycotan Fungus Associated with Burkholderiaceae-Related Endosymbiotic Bacteria.</title>
        <authorList>
            <person name="Herlambang A."/>
            <person name="Guo Y."/>
            <person name="Takashima Y."/>
            <person name="Narisawa K."/>
            <person name="Ohta H."/>
            <person name="Nishizawa T."/>
        </authorList>
    </citation>
    <scope>NUCLEOTIDE SEQUENCE</scope>
    <source>
        <strain evidence="4">E1425</strain>
    </source>
</reference>
<reference evidence="4" key="1">
    <citation type="submission" date="2021-11" db="EMBL/GenBank/DDBJ databases">
        <authorList>
            <person name="Herlambang A."/>
            <person name="Guo Y."/>
            <person name="Takashima Y."/>
            <person name="Nishizawa T."/>
        </authorList>
    </citation>
    <scope>NUCLEOTIDE SEQUENCE</scope>
    <source>
        <strain evidence="4">E1425</strain>
    </source>
</reference>
<evidence type="ECO:0000313" key="5">
    <source>
        <dbReference type="Proteomes" id="UP000827284"/>
    </source>
</evidence>
<dbReference type="EMBL" id="BQFW01000006">
    <property type="protein sequence ID" value="GJJ71852.1"/>
    <property type="molecule type" value="Genomic_DNA"/>
</dbReference>
<evidence type="ECO:0000259" key="3">
    <source>
        <dbReference type="PROSITE" id="PS50097"/>
    </source>
</evidence>
<dbReference type="InterPro" id="IPR058210">
    <property type="entry name" value="SACS/Nov_dom"/>
</dbReference>
<keyword evidence="5" id="KW-1185">Reference proteome</keyword>
<dbReference type="InterPro" id="IPR011333">
    <property type="entry name" value="SKP1/BTB/POZ_sf"/>
</dbReference>
<evidence type="ECO:0000313" key="4">
    <source>
        <dbReference type="EMBL" id="GJJ71852.1"/>
    </source>
</evidence>
<dbReference type="Gene3D" id="3.30.710.10">
    <property type="entry name" value="Potassium Channel Kv1.1, Chain A"/>
    <property type="match status" value="1"/>
</dbReference>
<accession>A0A9P3H8U2</accession>
<feature type="compositionally biased region" description="Basic and acidic residues" evidence="2">
    <location>
        <begin position="1"/>
        <end position="10"/>
    </location>
</feature>
<dbReference type="SUPFAM" id="SSF54695">
    <property type="entry name" value="POZ domain"/>
    <property type="match status" value="1"/>
</dbReference>
<sequence length="2915" mass="328487">MSENNNHYRSDDEDNDAAADESFEVTEPLTRRIASILGDYADGPQIARELLQNSEDAVSRKQWFLLDHRTHPSETVFREGLEEYMGPALLAGNDSSFKKEDFESLKSLADSSKKGDYEKIGQMGIGFNSVYHMTDCPSFLSQDQLVIIEPHAKIFHGLNGERRGGAKTNFVHKRRGLKRYADQIKPFTALNDDVDLSEPYDGTIFRFPLRTKPSDISKSAYSSEQARDMLMAFKEEALECLLFLTNVEQISIYERKDGDAKPTLLFDIQITNAEEVRAERKKFTDGFKDRLDLQYTNQHENESTLDYSIRPEFKMTDENGRVTSEIWQITSMMGSAVEAYRQMTERTEADPTAHRLIPWVGIAAPVDPKIKIKNSRLFCFLPIRNSNLFPVHINGHFAVKQSRREIWTNQDKDLPSKSEARLKAHWNEYMITELIPKVYARFLENMGLDHGVKYGLWPVPNKSSDESYALMREMTARVLVQAIKEQRKIFFVGPSSSQAMTFENCHIVDHTLGNSTLLVDILHQMVSLVVGLPGDIVASLKSVAETLGLQERLLDPARVRQCLLQHVDLFSEVSSPAKSQTLEYCFIDQDVEALEGLPILPMADGSWAKFSGEAKDSRFLVSNQEYEILAFSKDGLIRLNEPAFPYSIIENPAFSIFLTQGIPRSSFVQKIRGSFSTHYRDGAGSFPTDKWLSQLWGYLVTRESLIPQLEGLHLLRITGNRLAPLDENNHVLVLDGQGSQTAPILEKTLTIMANQLGCFVLAGEQHGPITLAGNYLTNITNVPGVLSILDSVPSFKFASLDQIHRQELSRYIQRYLSSREHLWQNQQAALRKLPIFCGYKDAELKSVDMLDREYGGTWYICSGFSSSELPWMPLGITLFRQGQDLEMVLQRILLIPSMNEPLYWTRLLPNLPEVPESEWDKIILAFAQKFRSHSDHHSFTSILRNLAFVSVRGPGLGSQTRRIHPQHVISPSLEMLYLPDDVFFPKGIYTEGPILTMLQSLGMTTTFSEEIAMERIQTISRCNQWDTSVNLAATALLDQIRSENRFSPNLTDIIQSHRWIPGSMSFDPNNISLYMPGECRPFDDRVLLGDTMPAVDITFPSPALKKAFGWDQRPPLDKVLLHLTQLIEAGCEQSEIEETQETSLKAIYKELLWRIRYSAALETIKKAVGLRKWILVNKKLYATDRVAFSMPSFLAPRSVEIPPIGFDVLFRAMGVPESVEANDLQGILRELTAQYDEDTPLSEEDALLATRILEHIATTPPNSGQHGDLSELLVLTQDSKLCRIDKVVYDDMNASQEASETLNYSDEETYITASSKISHHVATKLKITMLSTQNWHAKKDPDLEPWAQQEDIVDRIRNILNDYDPSSIFKEFLQNAEDAGATKCVFRLDERSYGTQSILSPEMAACQGPALIIYNDAEFTKDDFRALCKLGVGNKRDDTTKIGRHGLGFNSAYHFTDVPSVVSGTHIGFFDPHRAYLPKSRTSKGLVAEGGVRVDFRKLKGPTYADQMAPYKGLFGCDMESHFKGTIFRFPLRTANRPVLPKIESSLGESAWTIGRIGSIMSDWHQDVKITMLFLKNMKTIELQGGEHPCTVSKSDITEGSVLEAVNTRLPKESRTTSLINILFSLENGIRSKNREWLVFQESQFPTSCPASIVNLAKEYRWTPHRGTAFPLDKIADNTREIPQGRLFTHLPTPIRTDTKFHLHGGFALLSNRKGLSGGSASTGDHTARWNETLRKTVMPLHLAKALAVLLAYIISVSPKKTTHDLDTAEKQYYTYLPMLATLEREAILDESEFWRHAYNRRVFPCRGLGYQLLPSSVQGSVFTNEVFLKLPQDAIQKVVQLLVSRGNRVCKYPPLYLKKVKDASASQYNEISPDLVWNCLSEQPNFLTRIKSSEGRGAFLEYILEDILNPDVDIYLSVSHLAIIPLMNGEWRTPSSAGATYFTASASVRALIKGKDSLIDENIFNATSKLQEILDKMVTDGRYNVKMITPEHITAVFNKENPGPLHDSLLDRVWSLLHSFDDLSPFGSLCILRTLSGVLKPLNSSKQGLILESYSTPIACEVLRGLLERKGVSIFSASSHHNHSGAPKDRPFSPANVFKELARSRGWERMYNFTTEEAAILRTWVMADEVPQELWSFVGGFRIWNNHGSRMSMISASGSVFQVAPGDANFSNIGRFPNIIDFQGQNMDTTKDQILTQLGAQRFDIRSILLDYVVPALQAQSGDMTEEQKVAYRNILASMWNTTGDRPSLSGSPLIPRKSGGFTEGRTLFNPNDDLLRALFNDHDEMFPDEIVWAGLRELHLGGPFGLQTSNDSLTIRRCAEELLAKISSLPIERRILSATMTSATSSPELHGIAVQLVKKIYALDTSHLSISELTNWGDERWAIVPAELTRDPIQLLKAPLGLPTYMPFSKLRCKDQQLETWTECAYFPSGLEPPAHFLAVHPGATNLSTRDFGQHFRTLVTELAPSWSSMNHQLMLKSSLFKLYERFENDVQQASSRIRLVDFFNTHLRGISFIMNGDHLDPTLPESWRRPNQLILDIEHDLEHQQPVHSKLLVYRNFLVAVGVREIKKVEGHTVIVPPGRELGLVEKKMAESFERQDSTMGFMDVKFTFPDPSIGSEPATKSILAHRFFLAHTCDYFSKLFAGAWSKFALYDANDQGLTVVDMSKAMDSQAAYDVFWGVLYYLYTDKLVLTNGPSSAADASQEGAVESENTNRKDRALYLGELLKAANLYCLDRLMSLIARSLMPSLIDIDTAFNIREYARETSQADLIACCTAYIRDNHLIMGEQIRVYVNRITTNIDHVKEDIERVKAGIGHVEEEGDPGLDNSYENYAGEESDGSDGFEVVGESTSEETVSDGDQSSSDTVAQLDIAHKPQMQDQELDRPTLAGLMEELEELEAHLSNYEDQLRDFADL</sequence>
<organism evidence="4 5">
    <name type="scientific">Entomortierella parvispora</name>
    <dbReference type="NCBI Taxonomy" id="205924"/>
    <lineage>
        <taxon>Eukaryota</taxon>
        <taxon>Fungi</taxon>
        <taxon>Fungi incertae sedis</taxon>
        <taxon>Mucoromycota</taxon>
        <taxon>Mortierellomycotina</taxon>
        <taxon>Mortierellomycetes</taxon>
        <taxon>Mortierellales</taxon>
        <taxon>Mortierellaceae</taxon>
        <taxon>Entomortierella</taxon>
    </lineage>
</organism>
<dbReference type="PANTHER" id="PTHR15600">
    <property type="entry name" value="SACSIN"/>
    <property type="match status" value="1"/>
</dbReference>
<dbReference type="InterPro" id="IPR000210">
    <property type="entry name" value="BTB/POZ_dom"/>
</dbReference>